<keyword evidence="3 4" id="KW-0732">Signal</keyword>
<dbReference type="GO" id="GO:0030288">
    <property type="term" value="C:outer membrane-bounded periplasmic space"/>
    <property type="evidence" value="ECO:0007669"/>
    <property type="project" value="InterPro"/>
</dbReference>
<keyword evidence="2" id="KW-0813">Transport</keyword>
<dbReference type="NCBIfam" id="TIGR00787">
    <property type="entry name" value="dctP"/>
    <property type="match status" value="1"/>
</dbReference>
<sequence length="344" mass="37992">MKIMSIRHRFTVLLATCIMLAFAAAAAAASAETMELRLAHYAAIDSPADQAAQEFARLVEERTDGRIVITLFPNGQLGGVEANARDLARGALDLALLTPGSLAGLDPLLDIHYLPFIATDYEQVDAIFYNPDGVIQKTIRETLAKHDIETLGLYELEFRAVTNSRHPIETPDDLEGLKLRVPSSAAIKGFFEAAGAQTVVMPFPELFTALQQGTVDGQDNGAALTYESQLFETQEYMTTLKHVYAFGTFNASAKLWSELSEEDKQIMLETAQEVGERQIQKNREINDQYLAKLAQAGLEITHPNEQALAAFFEIGQQVWDELTPVYGEARINALREEVARARSN</sequence>
<dbReference type="PANTHER" id="PTHR33376:SF7">
    <property type="entry name" value="C4-DICARBOXYLATE-BINDING PROTEIN DCTB"/>
    <property type="match status" value="1"/>
</dbReference>
<dbReference type="InterPro" id="IPR004682">
    <property type="entry name" value="TRAP_DctP"/>
</dbReference>
<evidence type="ECO:0000256" key="2">
    <source>
        <dbReference type="ARBA" id="ARBA00022448"/>
    </source>
</evidence>
<dbReference type="NCBIfam" id="NF037995">
    <property type="entry name" value="TRAP_S1"/>
    <property type="match status" value="1"/>
</dbReference>
<dbReference type="Pfam" id="PF03480">
    <property type="entry name" value="DctP"/>
    <property type="match status" value="1"/>
</dbReference>
<dbReference type="PANTHER" id="PTHR33376">
    <property type="match status" value="1"/>
</dbReference>
<feature type="chain" id="PRO_5011764573" evidence="4">
    <location>
        <begin position="24"/>
        <end position="344"/>
    </location>
</feature>
<evidence type="ECO:0000256" key="3">
    <source>
        <dbReference type="ARBA" id="ARBA00022729"/>
    </source>
</evidence>
<proteinExistence type="inferred from homology"/>
<dbReference type="RefSeq" id="WP_217636580.1">
    <property type="nucleotide sequence ID" value="NZ_FNGI01000006.1"/>
</dbReference>
<accession>A0A1G9M714</accession>
<evidence type="ECO:0000313" key="6">
    <source>
        <dbReference type="Proteomes" id="UP000198654"/>
    </source>
</evidence>
<name>A0A1G9M714_9GAMM</name>
<dbReference type="GO" id="GO:0055085">
    <property type="term" value="P:transmembrane transport"/>
    <property type="evidence" value="ECO:0007669"/>
    <property type="project" value="InterPro"/>
</dbReference>
<protein>
    <submittedName>
        <fullName evidence="5">Tripartite ATP-independent transporter solute receptor, DctP family</fullName>
    </submittedName>
</protein>
<dbReference type="AlphaFoldDB" id="A0A1G9M714"/>
<feature type="signal peptide" evidence="4">
    <location>
        <begin position="1"/>
        <end position="23"/>
    </location>
</feature>
<dbReference type="InterPro" id="IPR038404">
    <property type="entry name" value="TRAP_DctP_sf"/>
</dbReference>
<dbReference type="STRING" id="119000.SAMN05661010_02331"/>
<evidence type="ECO:0000313" key="5">
    <source>
        <dbReference type="EMBL" id="SDL69903.1"/>
    </source>
</evidence>
<comment type="similarity">
    <text evidence="1">Belongs to the bacterial solute-binding protein 7 family.</text>
</comment>
<dbReference type="InterPro" id="IPR018389">
    <property type="entry name" value="DctP_fam"/>
</dbReference>
<gene>
    <name evidence="5" type="ORF">SAMN05661010_02331</name>
</gene>
<organism evidence="5 6">
    <name type="scientific">Modicisalibacter muralis</name>
    <dbReference type="NCBI Taxonomy" id="119000"/>
    <lineage>
        <taxon>Bacteria</taxon>
        <taxon>Pseudomonadati</taxon>
        <taxon>Pseudomonadota</taxon>
        <taxon>Gammaproteobacteria</taxon>
        <taxon>Oceanospirillales</taxon>
        <taxon>Halomonadaceae</taxon>
        <taxon>Modicisalibacter</taxon>
    </lineage>
</organism>
<reference evidence="5 6" key="1">
    <citation type="submission" date="2016-10" db="EMBL/GenBank/DDBJ databases">
        <authorList>
            <person name="de Groot N.N."/>
        </authorList>
    </citation>
    <scope>NUCLEOTIDE SEQUENCE [LARGE SCALE GENOMIC DNA]</scope>
    <source>
        <strain evidence="5 6">DSM 14789</strain>
    </source>
</reference>
<dbReference type="SUPFAM" id="SSF53850">
    <property type="entry name" value="Periplasmic binding protein-like II"/>
    <property type="match status" value="1"/>
</dbReference>
<evidence type="ECO:0000256" key="1">
    <source>
        <dbReference type="ARBA" id="ARBA00009023"/>
    </source>
</evidence>
<dbReference type="CDD" id="cd13603">
    <property type="entry name" value="PBP2_TRAP_Siap_TeaA_like"/>
    <property type="match status" value="1"/>
</dbReference>
<keyword evidence="5" id="KW-0675">Receptor</keyword>
<evidence type="ECO:0000256" key="4">
    <source>
        <dbReference type="SAM" id="SignalP"/>
    </source>
</evidence>
<dbReference type="Gene3D" id="3.40.190.170">
    <property type="entry name" value="Bacterial extracellular solute-binding protein, family 7"/>
    <property type="match status" value="1"/>
</dbReference>
<dbReference type="Proteomes" id="UP000198654">
    <property type="component" value="Unassembled WGS sequence"/>
</dbReference>
<dbReference type="PIRSF" id="PIRSF006470">
    <property type="entry name" value="DctB"/>
    <property type="match status" value="1"/>
</dbReference>
<keyword evidence="6" id="KW-1185">Reference proteome</keyword>
<dbReference type="EMBL" id="FNGI01000006">
    <property type="protein sequence ID" value="SDL69903.1"/>
    <property type="molecule type" value="Genomic_DNA"/>
</dbReference>